<protein>
    <recommendedName>
        <fullName evidence="4">SGNH/GDSL hydrolase family protein</fullName>
    </recommendedName>
</protein>
<keyword evidence="1" id="KW-0812">Transmembrane</keyword>
<sequence>MKTFFIKIIKHLFIFLIILEIVSRVFIDPLFFFSLDTFRNKSCKTIKCILEEPNDKPDYIFMGSSRVAALVNLELLTDLTGNKNVLNSARGYMTPGIMIQALKSKLRETPDFLSDSKVFLEYYGQGSLTNLYIRDQLKVYETYTMKYSSQPQFILPYLNFSDLKDFWSVSSNSWKVKVNLTVLYFSASYRCALFMNEKFNYADKVLYKGQSNVSESGGIRSDDIENTIQFAAISAEKKKQRILSEPYLTQEILAESSLSELNNLVRENGGELVLFKTPLHSISKEIFNTQKSKLNNQVFIKWLNTQKINLIEPENFNYKDEDFLDILHINPDRKDEYTHSLYNQILVLENLLIKN</sequence>
<gene>
    <name evidence="2" type="ORF">Q4Q35_06680</name>
</gene>
<name>A0ABT8W8M4_9FLAO</name>
<keyword evidence="1" id="KW-1133">Transmembrane helix</keyword>
<proteinExistence type="predicted"/>
<evidence type="ECO:0008006" key="4">
    <source>
        <dbReference type="Google" id="ProtNLM"/>
    </source>
</evidence>
<feature type="transmembrane region" description="Helical" evidence="1">
    <location>
        <begin position="12"/>
        <end position="35"/>
    </location>
</feature>
<evidence type="ECO:0000313" key="3">
    <source>
        <dbReference type="Proteomes" id="UP001176883"/>
    </source>
</evidence>
<organism evidence="2 3">
    <name type="scientific">Flavivirga aquimarina</name>
    <dbReference type="NCBI Taxonomy" id="2027862"/>
    <lineage>
        <taxon>Bacteria</taxon>
        <taxon>Pseudomonadati</taxon>
        <taxon>Bacteroidota</taxon>
        <taxon>Flavobacteriia</taxon>
        <taxon>Flavobacteriales</taxon>
        <taxon>Flavobacteriaceae</taxon>
        <taxon>Flavivirga</taxon>
    </lineage>
</organism>
<evidence type="ECO:0000313" key="2">
    <source>
        <dbReference type="EMBL" id="MDO5969485.1"/>
    </source>
</evidence>
<accession>A0ABT8W8M4</accession>
<dbReference type="Proteomes" id="UP001176883">
    <property type="component" value="Unassembled WGS sequence"/>
</dbReference>
<keyword evidence="3" id="KW-1185">Reference proteome</keyword>
<evidence type="ECO:0000256" key="1">
    <source>
        <dbReference type="SAM" id="Phobius"/>
    </source>
</evidence>
<reference evidence="2" key="1">
    <citation type="submission" date="2023-07" db="EMBL/GenBank/DDBJ databases">
        <title>Two novel species in the genus Flavivirga.</title>
        <authorList>
            <person name="Kwon K."/>
        </authorList>
    </citation>
    <scope>NUCLEOTIDE SEQUENCE</scope>
    <source>
        <strain evidence="2">KCTC 52353</strain>
    </source>
</reference>
<keyword evidence="1" id="KW-0472">Membrane</keyword>
<dbReference type="RefSeq" id="WP_303277176.1">
    <property type="nucleotide sequence ID" value="NZ_JAUOEK010000072.1"/>
</dbReference>
<dbReference type="EMBL" id="JAUOEK010000072">
    <property type="protein sequence ID" value="MDO5969485.1"/>
    <property type="molecule type" value="Genomic_DNA"/>
</dbReference>
<comment type="caution">
    <text evidence="2">The sequence shown here is derived from an EMBL/GenBank/DDBJ whole genome shotgun (WGS) entry which is preliminary data.</text>
</comment>